<keyword evidence="2" id="KW-0732">Signal</keyword>
<dbReference type="InterPro" id="IPR018559">
    <property type="entry name" value="DUF2015"/>
</dbReference>
<reference evidence="3" key="1">
    <citation type="submission" date="2023-03" db="EMBL/GenBank/DDBJ databases">
        <title>Mating type loci evolution in Malassezia.</title>
        <authorList>
            <person name="Coelho M.A."/>
        </authorList>
    </citation>
    <scope>NUCLEOTIDE SEQUENCE</scope>
    <source>
        <strain evidence="3">CBS 7876</strain>
    </source>
</reference>
<gene>
    <name evidence="3" type="ORF">MOBT1_000341</name>
</gene>
<sequence length="97" mass="11036">MLPLARFDWTTAADAGLSSSLFDIEANIRDGDTREGLDERGMQEVHRLMQEHGIVRLRHSPQSFDEARLRRHRAILSRNNVDPLTGMPLDSKAVTRL</sequence>
<proteinExistence type="inferred from homology"/>
<comment type="similarity">
    <text evidence="1">Belongs to the UPF0357 family.</text>
</comment>
<dbReference type="Pfam" id="PF09435">
    <property type="entry name" value="DUF2015"/>
    <property type="match status" value="1"/>
</dbReference>
<organism evidence="3 4">
    <name type="scientific">Malassezia obtusa</name>
    <dbReference type="NCBI Taxonomy" id="76774"/>
    <lineage>
        <taxon>Eukaryota</taxon>
        <taxon>Fungi</taxon>
        <taxon>Dikarya</taxon>
        <taxon>Basidiomycota</taxon>
        <taxon>Ustilaginomycotina</taxon>
        <taxon>Malasseziomycetes</taxon>
        <taxon>Malasseziales</taxon>
        <taxon>Malasseziaceae</taxon>
        <taxon>Malassezia</taxon>
    </lineage>
</organism>
<keyword evidence="4" id="KW-1185">Reference proteome</keyword>
<dbReference type="PANTHER" id="PTHR28023">
    <property type="entry name" value="UPF0357 PROTEIN YCL012C"/>
    <property type="match status" value="1"/>
</dbReference>
<name>A0AAF0DY03_9BASI</name>
<accession>A0AAF0DY03</accession>
<dbReference type="PANTHER" id="PTHR28023:SF1">
    <property type="entry name" value="UPF0357 PROTEIN YCL012C"/>
    <property type="match status" value="1"/>
</dbReference>
<evidence type="ECO:0000256" key="2">
    <source>
        <dbReference type="ARBA" id="ARBA00022729"/>
    </source>
</evidence>
<dbReference type="Proteomes" id="UP001214603">
    <property type="component" value="Chromosome 1"/>
</dbReference>
<protein>
    <submittedName>
        <fullName evidence="3">Uncharacterized protein</fullName>
    </submittedName>
</protein>
<dbReference type="AlphaFoldDB" id="A0AAF0DY03"/>
<evidence type="ECO:0000256" key="1">
    <source>
        <dbReference type="ARBA" id="ARBA00008325"/>
    </source>
</evidence>
<dbReference type="EMBL" id="CP119934">
    <property type="protein sequence ID" value="WFD01665.1"/>
    <property type="molecule type" value="Genomic_DNA"/>
</dbReference>
<evidence type="ECO:0000313" key="3">
    <source>
        <dbReference type="EMBL" id="WFD01665.1"/>
    </source>
</evidence>
<evidence type="ECO:0000313" key="4">
    <source>
        <dbReference type="Proteomes" id="UP001214603"/>
    </source>
</evidence>